<comment type="caution">
    <text evidence="3">The sequence shown here is derived from an EMBL/GenBank/DDBJ whole genome shotgun (WGS) entry which is preliminary data.</text>
</comment>
<organism evidence="3 4">
    <name type="scientific">Tritonibacter scottomollicae</name>
    <name type="common">Epibacterium scottomollicae</name>
    <dbReference type="NCBI Taxonomy" id="483013"/>
    <lineage>
        <taxon>Bacteria</taxon>
        <taxon>Pseudomonadati</taxon>
        <taxon>Pseudomonadota</taxon>
        <taxon>Alphaproteobacteria</taxon>
        <taxon>Rhodobacterales</taxon>
        <taxon>Paracoccaceae</taxon>
        <taxon>Tritonibacter</taxon>
    </lineage>
</organism>
<feature type="signal peptide" evidence="1">
    <location>
        <begin position="1"/>
        <end position="19"/>
    </location>
</feature>
<reference evidence="3 4" key="1">
    <citation type="submission" date="2018-03" db="EMBL/GenBank/DDBJ databases">
        <title>Genomic Encyclopedia of Archaeal and Bacterial Type Strains, Phase II (KMG-II): from individual species to whole genera.</title>
        <authorList>
            <person name="Goeker M."/>
        </authorList>
    </citation>
    <scope>NUCLEOTIDE SEQUENCE [LARGE SCALE GENOMIC DNA]</scope>
    <source>
        <strain evidence="3 4">DSM 25328</strain>
    </source>
</reference>
<accession>A0A2T1AM11</accession>
<dbReference type="AlphaFoldDB" id="A0A2T1AM11"/>
<dbReference type="RefSeq" id="WP_106162622.1">
    <property type="nucleotide sequence ID" value="NZ_PVUF01000002.1"/>
</dbReference>
<feature type="chain" id="PRO_5015563078" evidence="1">
    <location>
        <begin position="20"/>
        <end position="316"/>
    </location>
</feature>
<name>A0A2T1AM11_TRISK</name>
<proteinExistence type="predicted"/>
<dbReference type="InterPro" id="IPR023614">
    <property type="entry name" value="Porin_dom_sf"/>
</dbReference>
<dbReference type="SUPFAM" id="SSF56935">
    <property type="entry name" value="Porins"/>
    <property type="match status" value="1"/>
</dbReference>
<gene>
    <name evidence="3" type="ORF">CLV89_102312</name>
</gene>
<evidence type="ECO:0000313" key="3">
    <source>
        <dbReference type="EMBL" id="PRZ49567.1"/>
    </source>
</evidence>
<dbReference type="GO" id="GO:0015288">
    <property type="term" value="F:porin activity"/>
    <property type="evidence" value="ECO:0007669"/>
    <property type="project" value="InterPro"/>
</dbReference>
<dbReference type="Proteomes" id="UP000237718">
    <property type="component" value="Unassembled WGS sequence"/>
</dbReference>
<dbReference type="GO" id="GO:0016020">
    <property type="term" value="C:membrane"/>
    <property type="evidence" value="ECO:0007669"/>
    <property type="project" value="InterPro"/>
</dbReference>
<sequence>MKKILFASTALVATAGVAAAELTIGGTARFGLAYNEDQANTGAEETRIEQRMRVNITGIAETDAGVKLEARFRLESNENANSGIAGRGPGAAGFAVSYGGLRVDVGNVSDVFDSGDQVDLYGYGVGLTALVEQNSVWYDIDGASVANSIGGFGAGSATATTIKARYTVGDFSASLSYTDDNTIDVQETQIGLGYTLANGMTIAAAYGDDDTRGDYYIVNVAGSAGALGYSVILGDAEAFDVAGADGDFAYGASINYELSSATAIQAVVSGGGLDSSETAYGLGFTHGLGGGVTLAGGIAQDTADGMLADLGVKFSF</sequence>
<evidence type="ECO:0000259" key="2">
    <source>
        <dbReference type="Pfam" id="PF13609"/>
    </source>
</evidence>
<evidence type="ECO:0000313" key="4">
    <source>
        <dbReference type="Proteomes" id="UP000237718"/>
    </source>
</evidence>
<evidence type="ECO:0000256" key="1">
    <source>
        <dbReference type="SAM" id="SignalP"/>
    </source>
</evidence>
<feature type="domain" description="Porin" evidence="2">
    <location>
        <begin position="7"/>
        <end position="304"/>
    </location>
</feature>
<dbReference type="OrthoDB" id="7326315at2"/>
<dbReference type="Gene3D" id="2.40.160.10">
    <property type="entry name" value="Porin"/>
    <property type="match status" value="1"/>
</dbReference>
<dbReference type="InterPro" id="IPR033900">
    <property type="entry name" value="Gram_neg_porin_domain"/>
</dbReference>
<protein>
    <submittedName>
        <fullName evidence="3">Outer membrane protein OmpU</fullName>
    </submittedName>
</protein>
<dbReference type="EMBL" id="PVUF01000002">
    <property type="protein sequence ID" value="PRZ49567.1"/>
    <property type="molecule type" value="Genomic_DNA"/>
</dbReference>
<dbReference type="Pfam" id="PF13609">
    <property type="entry name" value="Porin_4"/>
    <property type="match status" value="1"/>
</dbReference>
<keyword evidence="1" id="KW-0732">Signal</keyword>